<evidence type="ECO:0000313" key="3">
    <source>
        <dbReference type="EMBL" id="RJP16718.1"/>
    </source>
</evidence>
<dbReference type="Pfam" id="PF12172">
    <property type="entry name" value="zf-ChsH2"/>
    <property type="match status" value="1"/>
</dbReference>
<dbReference type="PANTHER" id="PTHR34075:SF5">
    <property type="entry name" value="BLR3430 PROTEIN"/>
    <property type="match status" value="1"/>
</dbReference>
<dbReference type="Pfam" id="PF01796">
    <property type="entry name" value="OB_ChsH2_C"/>
    <property type="match status" value="1"/>
</dbReference>
<dbReference type="Proteomes" id="UP000265882">
    <property type="component" value="Unassembled WGS sequence"/>
</dbReference>
<feature type="domain" description="ChsH2 C-terminal OB-fold" evidence="1">
    <location>
        <begin position="56"/>
        <end position="121"/>
    </location>
</feature>
<proteinExistence type="predicted"/>
<dbReference type="InterPro" id="IPR012340">
    <property type="entry name" value="NA-bd_OB-fold"/>
</dbReference>
<dbReference type="InterPro" id="IPR052513">
    <property type="entry name" value="Thioester_dehydratase-like"/>
</dbReference>
<organism evidence="3 4">
    <name type="scientific">Abyssobacteria bacterium (strain SURF_5)</name>
    <dbReference type="NCBI Taxonomy" id="2093360"/>
    <lineage>
        <taxon>Bacteria</taxon>
        <taxon>Pseudomonadati</taxon>
        <taxon>Candidatus Hydrogenedentota</taxon>
        <taxon>Candidatus Abyssobacteria</taxon>
    </lineage>
</organism>
<evidence type="ECO:0000259" key="1">
    <source>
        <dbReference type="Pfam" id="PF01796"/>
    </source>
</evidence>
<dbReference type="InterPro" id="IPR022002">
    <property type="entry name" value="ChsH2_Znr"/>
</dbReference>
<reference evidence="3 4" key="1">
    <citation type="journal article" date="2017" name="ISME J.">
        <title>Energy and carbon metabolisms in a deep terrestrial subsurface fluid microbial community.</title>
        <authorList>
            <person name="Momper L."/>
            <person name="Jungbluth S.P."/>
            <person name="Lee M.D."/>
            <person name="Amend J.P."/>
        </authorList>
    </citation>
    <scope>NUCLEOTIDE SEQUENCE [LARGE SCALE GENOMIC DNA]</scope>
    <source>
        <strain evidence="3">SURF_5</strain>
    </source>
</reference>
<gene>
    <name evidence="3" type="ORF">C4520_17970</name>
</gene>
<evidence type="ECO:0000313" key="4">
    <source>
        <dbReference type="Proteomes" id="UP000265882"/>
    </source>
</evidence>
<name>A0A3A4N494_ABYX5</name>
<feature type="domain" description="ChsH2 rubredoxin-like zinc ribbon" evidence="2">
    <location>
        <begin position="19"/>
        <end position="54"/>
    </location>
</feature>
<comment type="caution">
    <text evidence="3">The sequence shown here is derived from an EMBL/GenBank/DDBJ whole genome shotgun (WGS) entry which is preliminary data.</text>
</comment>
<dbReference type="PANTHER" id="PTHR34075">
    <property type="entry name" value="BLR3430 PROTEIN"/>
    <property type="match status" value="1"/>
</dbReference>
<sequence length="138" mass="15471">MSEYAKPLPDITESTKPFWEGCKAGKLLLPKCRSCGQMFFFPNHFCPECLSEDVDWIDSSGKGVVHTFTIISRPPSDAFAADVPYVVAVIDLEEGPRMLSNVIGIPPEHVRVGMPVEVVFERVSEEITLPKFRPFDRV</sequence>
<evidence type="ECO:0000259" key="2">
    <source>
        <dbReference type="Pfam" id="PF12172"/>
    </source>
</evidence>
<accession>A0A3A4N494</accession>
<dbReference type="InterPro" id="IPR002878">
    <property type="entry name" value="ChsH2_C"/>
</dbReference>
<dbReference type="AlphaFoldDB" id="A0A3A4N494"/>
<dbReference type="Gene3D" id="6.10.30.10">
    <property type="match status" value="1"/>
</dbReference>
<protein>
    <submittedName>
        <fullName evidence="3">Zn-ribbon domain-containing OB-fold protein</fullName>
    </submittedName>
</protein>
<dbReference type="SUPFAM" id="SSF50249">
    <property type="entry name" value="Nucleic acid-binding proteins"/>
    <property type="match status" value="1"/>
</dbReference>
<dbReference type="EMBL" id="QZKU01000123">
    <property type="protein sequence ID" value="RJP16718.1"/>
    <property type="molecule type" value="Genomic_DNA"/>
</dbReference>